<dbReference type="InterPro" id="IPR053140">
    <property type="entry name" value="GDSL_Rv0518-like"/>
</dbReference>
<dbReference type="CDD" id="cd00229">
    <property type="entry name" value="SGNH_hydrolase"/>
    <property type="match status" value="1"/>
</dbReference>
<sequence>MTTTPVARDLPTVAFYGDSITTGHRSISSPERRWSSLVCTELDWREVNIAIDGMGFYRRRGPRDADGKLTNSADDTTLLDAVVRLRPDAVVVCLSANDLRFMDDMPDVIAQCTRRDFERLATELPGVPVVAVTYFPGTQLSHRGLGIVANVENACKATGATYVDAFRHVVDANTALVNEDEVHPNDEGHRLLAEAILPTLRSLNLTARERVRY</sequence>
<dbReference type="PANTHER" id="PTHR43784">
    <property type="entry name" value="GDSL-LIKE LIPASE/ACYLHYDROLASE, PUTATIVE (AFU_ORTHOLOGUE AFUA_2G00820)-RELATED"/>
    <property type="match status" value="1"/>
</dbReference>
<accession>A0A3N1ZTI3</accession>
<gene>
    <name evidence="2" type="ORF">EDD41_0591</name>
</gene>
<dbReference type="Pfam" id="PF13472">
    <property type="entry name" value="Lipase_GDSL_2"/>
    <property type="match status" value="1"/>
</dbReference>
<reference evidence="2 3" key="1">
    <citation type="submission" date="2018-11" db="EMBL/GenBank/DDBJ databases">
        <title>Sequencing the genomes of 1000 actinobacteria strains.</title>
        <authorList>
            <person name="Klenk H.-P."/>
        </authorList>
    </citation>
    <scope>NUCLEOTIDE SEQUENCE [LARGE SCALE GENOMIC DNA]</scope>
    <source>
        <strain evidence="2 3">DSM 10546</strain>
    </source>
</reference>
<evidence type="ECO:0000313" key="2">
    <source>
        <dbReference type="EMBL" id="ROR53442.1"/>
    </source>
</evidence>
<evidence type="ECO:0000313" key="3">
    <source>
        <dbReference type="Proteomes" id="UP000275749"/>
    </source>
</evidence>
<dbReference type="RefSeq" id="WP_123574897.1">
    <property type="nucleotide sequence ID" value="NZ_RKHG01000001.1"/>
</dbReference>
<feature type="domain" description="SGNH hydrolase-type esterase" evidence="1">
    <location>
        <begin position="15"/>
        <end position="191"/>
    </location>
</feature>
<protein>
    <submittedName>
        <fullName evidence="2">Lysophospholipase L1-like esterase</fullName>
    </submittedName>
</protein>
<organism evidence="2 3">
    <name type="scientific">Luteococcus japonicus</name>
    <dbReference type="NCBI Taxonomy" id="33984"/>
    <lineage>
        <taxon>Bacteria</taxon>
        <taxon>Bacillati</taxon>
        <taxon>Actinomycetota</taxon>
        <taxon>Actinomycetes</taxon>
        <taxon>Propionibacteriales</taxon>
        <taxon>Propionibacteriaceae</taxon>
        <taxon>Luteococcus</taxon>
    </lineage>
</organism>
<proteinExistence type="predicted"/>
<dbReference type="SUPFAM" id="SSF52266">
    <property type="entry name" value="SGNH hydrolase"/>
    <property type="match status" value="1"/>
</dbReference>
<dbReference type="InterPro" id="IPR013830">
    <property type="entry name" value="SGNH_hydro"/>
</dbReference>
<dbReference type="Gene3D" id="3.40.50.1110">
    <property type="entry name" value="SGNH hydrolase"/>
    <property type="match status" value="1"/>
</dbReference>
<dbReference type="PANTHER" id="PTHR43784:SF2">
    <property type="entry name" value="GDSL-LIKE LIPASE_ACYLHYDROLASE, PUTATIVE (AFU_ORTHOLOGUE AFUA_2G00820)-RELATED"/>
    <property type="match status" value="1"/>
</dbReference>
<evidence type="ECO:0000259" key="1">
    <source>
        <dbReference type="Pfam" id="PF13472"/>
    </source>
</evidence>
<comment type="caution">
    <text evidence="2">The sequence shown here is derived from an EMBL/GenBank/DDBJ whole genome shotgun (WGS) entry which is preliminary data.</text>
</comment>
<dbReference type="AlphaFoldDB" id="A0A3N1ZTI3"/>
<name>A0A3N1ZTI3_9ACTN</name>
<dbReference type="EMBL" id="RKHG01000001">
    <property type="protein sequence ID" value="ROR53442.1"/>
    <property type="molecule type" value="Genomic_DNA"/>
</dbReference>
<dbReference type="InterPro" id="IPR036514">
    <property type="entry name" value="SGNH_hydro_sf"/>
</dbReference>
<dbReference type="Proteomes" id="UP000275749">
    <property type="component" value="Unassembled WGS sequence"/>
</dbReference>